<dbReference type="PANTHER" id="PTHR11629:SF63">
    <property type="entry name" value="V-TYPE PROTON ATPASE SUBUNIT A"/>
    <property type="match status" value="1"/>
</dbReference>
<dbReference type="GO" id="GO:0046961">
    <property type="term" value="F:proton-transporting ATPase activity, rotational mechanism"/>
    <property type="evidence" value="ECO:0007669"/>
    <property type="project" value="InterPro"/>
</dbReference>
<evidence type="ECO:0000256" key="5">
    <source>
        <dbReference type="ARBA" id="ARBA00022989"/>
    </source>
</evidence>
<protein>
    <submittedName>
        <fullName evidence="9">V-type ATP synthase subunit I</fullName>
    </submittedName>
</protein>
<keyword evidence="5 8" id="KW-1133">Transmembrane helix</keyword>
<feature type="transmembrane region" description="Helical" evidence="8">
    <location>
        <begin position="481"/>
        <end position="500"/>
    </location>
</feature>
<keyword evidence="7 8" id="KW-0472">Membrane</keyword>
<comment type="subcellular location">
    <subcellularLocation>
        <location evidence="1">Membrane</location>
        <topology evidence="1">Multi-pass membrane protein</topology>
    </subcellularLocation>
</comment>
<dbReference type="Pfam" id="PF01496">
    <property type="entry name" value="V_ATPase_I"/>
    <property type="match status" value="2"/>
</dbReference>
<feature type="transmembrane region" description="Helical" evidence="8">
    <location>
        <begin position="362"/>
        <end position="395"/>
    </location>
</feature>
<sequence>MAIVKMNKISLIGLESDKERILENLMKLGVVEITDPKEKISSDEWKDLVDVDGDGESVSGLDAQIDRVSAIIDYLDKFDTRKKPLFSSKRDINASELNMILQNQDKLWSVINSINEYEEMLSNLKAEKNKNSNLILSLRPWEALDIPLDLTSTASSTVLIGVVPEMADTDKIKQDLSDTVPESYCEVLGKDKEQSYLLIIYLSSKEEDALNVLKQYGFSKVTFKDLSGTVKHNISQASKTIEKIDKDIEDIEKKIASYVRYKDDLEILHDHLAIERERKSVLVNLLKTNKVFMLEGWLPENSSEQVKTLLEKSSDCFIEIIKPGEDEEFPVLLANKAFPSSVESITNMYSVPNSKELDPNAIMAPFFILFFGLMLSDGGYGAIMTILAGIILKAFKLDEGTKKFMRLMVYCGISTMLWGLLFGGWFGIPNIPALWFNPSEDPELLLSYSLLFGAIHIYVGLGVRGANLIKDKKYLDAVFDVLFWYILFTGFILFVLPYIPKVDAESVTGLVNLGKYLMVIGAALLILTQGRDKKNIFAKLIGGVSSLYDLVSFMSDVLSYSRLLALGLATSVIASIVNQMATMFGFNNILKIIAVVAILAFGHIFNFAINALGAYVHSCRLQYIEFFGKFYKGGGTAFEPFKAKTKYINLK</sequence>
<dbReference type="InterPro" id="IPR002490">
    <property type="entry name" value="V-ATPase_116kDa_su"/>
</dbReference>
<evidence type="ECO:0000313" key="9">
    <source>
        <dbReference type="EMBL" id="RXE58858.1"/>
    </source>
</evidence>
<keyword evidence="6" id="KW-0406">Ion transport</keyword>
<evidence type="ECO:0000256" key="3">
    <source>
        <dbReference type="ARBA" id="ARBA00022448"/>
    </source>
</evidence>
<dbReference type="Gene3D" id="3.30.70.2750">
    <property type="match status" value="1"/>
</dbReference>
<name>A0A4Q0I3P3_9FIRM</name>
<keyword evidence="4 8" id="KW-0812">Transmembrane</keyword>
<evidence type="ECO:0000256" key="1">
    <source>
        <dbReference type="ARBA" id="ARBA00004141"/>
    </source>
</evidence>
<feature type="transmembrane region" description="Helical" evidence="8">
    <location>
        <begin position="506"/>
        <end position="527"/>
    </location>
</feature>
<dbReference type="Proteomes" id="UP000289166">
    <property type="component" value="Unassembled WGS sequence"/>
</dbReference>
<dbReference type="Gene3D" id="3.30.70.2170">
    <property type="match status" value="1"/>
</dbReference>
<proteinExistence type="inferred from homology"/>
<evidence type="ECO:0000313" key="10">
    <source>
        <dbReference type="Proteomes" id="UP000289166"/>
    </source>
</evidence>
<feature type="transmembrane region" description="Helical" evidence="8">
    <location>
        <begin position="448"/>
        <end position="469"/>
    </location>
</feature>
<evidence type="ECO:0000256" key="2">
    <source>
        <dbReference type="ARBA" id="ARBA00009904"/>
    </source>
</evidence>
<evidence type="ECO:0000256" key="6">
    <source>
        <dbReference type="ARBA" id="ARBA00023065"/>
    </source>
</evidence>
<dbReference type="EMBL" id="RLII01000012">
    <property type="protein sequence ID" value="RXE58858.1"/>
    <property type="molecule type" value="Genomic_DNA"/>
</dbReference>
<dbReference type="GO" id="GO:0033179">
    <property type="term" value="C:proton-transporting V-type ATPase, V0 domain"/>
    <property type="evidence" value="ECO:0007669"/>
    <property type="project" value="InterPro"/>
</dbReference>
<evidence type="ECO:0000256" key="7">
    <source>
        <dbReference type="ARBA" id="ARBA00023136"/>
    </source>
</evidence>
<dbReference type="PANTHER" id="PTHR11629">
    <property type="entry name" value="VACUOLAR PROTON ATPASES"/>
    <property type="match status" value="1"/>
</dbReference>
<evidence type="ECO:0000256" key="4">
    <source>
        <dbReference type="ARBA" id="ARBA00022692"/>
    </source>
</evidence>
<gene>
    <name evidence="9" type="ORF">EFD62_10365</name>
</gene>
<organism evidence="9 10">
    <name type="scientific">Acetivibrio mesophilus</name>
    <dbReference type="NCBI Taxonomy" id="2487273"/>
    <lineage>
        <taxon>Bacteria</taxon>
        <taxon>Bacillati</taxon>
        <taxon>Bacillota</taxon>
        <taxon>Clostridia</taxon>
        <taxon>Eubacteriales</taxon>
        <taxon>Oscillospiraceae</taxon>
        <taxon>Acetivibrio</taxon>
    </lineage>
</organism>
<comment type="caution">
    <text evidence="9">The sequence shown here is derived from an EMBL/GenBank/DDBJ whole genome shotgun (WGS) entry which is preliminary data.</text>
</comment>
<dbReference type="GO" id="GO:0051117">
    <property type="term" value="F:ATPase binding"/>
    <property type="evidence" value="ECO:0007669"/>
    <property type="project" value="TreeGrafter"/>
</dbReference>
<evidence type="ECO:0000256" key="8">
    <source>
        <dbReference type="SAM" id="Phobius"/>
    </source>
</evidence>
<reference evidence="10" key="1">
    <citation type="submission" date="2018-11" db="EMBL/GenBank/DDBJ databases">
        <title>Genome sequencing of a novel mesophilic and cellulolytic organism within the genus Hungateiclostridium.</title>
        <authorList>
            <person name="Rettenmaier R."/>
            <person name="Liebl W."/>
            <person name="Zverlov V."/>
        </authorList>
    </citation>
    <scope>NUCLEOTIDE SEQUENCE [LARGE SCALE GENOMIC DNA]</scope>
    <source>
        <strain evidence="10">N2K1</strain>
    </source>
</reference>
<dbReference type="OrthoDB" id="9803814at2"/>
<dbReference type="Gene3D" id="1.20.1460.20">
    <property type="match status" value="1"/>
</dbReference>
<dbReference type="GO" id="GO:0016471">
    <property type="term" value="C:vacuolar proton-transporting V-type ATPase complex"/>
    <property type="evidence" value="ECO:0007669"/>
    <property type="project" value="TreeGrafter"/>
</dbReference>
<keyword evidence="10" id="KW-1185">Reference proteome</keyword>
<feature type="transmembrane region" description="Helical" evidence="8">
    <location>
        <begin position="407"/>
        <end position="428"/>
    </location>
</feature>
<keyword evidence="3" id="KW-0813">Transport</keyword>
<dbReference type="GO" id="GO:0007035">
    <property type="term" value="P:vacuolar acidification"/>
    <property type="evidence" value="ECO:0007669"/>
    <property type="project" value="TreeGrafter"/>
</dbReference>
<feature type="transmembrane region" description="Helical" evidence="8">
    <location>
        <begin position="560"/>
        <end position="577"/>
    </location>
</feature>
<feature type="transmembrane region" description="Helical" evidence="8">
    <location>
        <begin position="589"/>
        <end position="609"/>
    </location>
</feature>
<accession>A0A4Q0I3P3</accession>
<comment type="similarity">
    <text evidence="2">Belongs to the V-ATPase 116 kDa subunit family.</text>
</comment>
<dbReference type="RefSeq" id="WP_069195540.1">
    <property type="nucleotide sequence ID" value="NZ_RLII01000012.1"/>
</dbReference>
<dbReference type="AlphaFoldDB" id="A0A4Q0I3P3"/>